<gene>
    <name evidence="1" type="ORF">PMIC02512_LOCUS578</name>
</gene>
<protein>
    <submittedName>
        <fullName evidence="1">Uncharacterized protein</fullName>
    </submittedName>
</protein>
<sequence>MASDPYVTAWQGFFFFFFFSRRVELKWPLTIQAFTIASLEVGFAVTTCAAQASQHQLSPVGNWKLFDNLSSSSGICERHRIALRGLLYAVFSHLSTMRSNVIPPRMHA</sequence>
<dbReference type="EMBL" id="HBHN01001737">
    <property type="protein sequence ID" value="CAD9723566.1"/>
    <property type="molecule type" value="Transcribed_RNA"/>
</dbReference>
<accession>A0A7S2X3L3</accession>
<dbReference type="AlphaFoldDB" id="A0A7S2X3L3"/>
<proteinExistence type="predicted"/>
<organism evidence="1">
    <name type="scientific">Prorocentrum micans</name>
    <name type="common">Red tide dinoflagellate</name>
    <dbReference type="NCBI Taxonomy" id="2945"/>
    <lineage>
        <taxon>Eukaryota</taxon>
        <taxon>Sar</taxon>
        <taxon>Alveolata</taxon>
        <taxon>Dinophyceae</taxon>
        <taxon>Prorocentrales</taxon>
        <taxon>Prorocentraceae</taxon>
        <taxon>Prorocentrum</taxon>
    </lineage>
</organism>
<name>A0A7S2X3L3_PROMC</name>
<evidence type="ECO:0000313" key="1">
    <source>
        <dbReference type="EMBL" id="CAD9723566.1"/>
    </source>
</evidence>
<reference evidence="1" key="1">
    <citation type="submission" date="2021-01" db="EMBL/GenBank/DDBJ databases">
        <authorList>
            <person name="Corre E."/>
            <person name="Pelletier E."/>
            <person name="Niang G."/>
            <person name="Scheremetjew M."/>
            <person name="Finn R."/>
            <person name="Kale V."/>
            <person name="Holt S."/>
            <person name="Cochrane G."/>
            <person name="Meng A."/>
            <person name="Brown T."/>
            <person name="Cohen L."/>
        </authorList>
    </citation>
    <scope>NUCLEOTIDE SEQUENCE</scope>
    <source>
        <strain evidence="1">CCCM 845</strain>
    </source>
</reference>